<reference evidence="1 2" key="1">
    <citation type="journal article" date="2018" name="Nat. Genet.">
        <title>Extensive intraspecific gene order and gene structural variations between Mo17 and other maize genomes.</title>
        <authorList>
            <person name="Sun S."/>
            <person name="Zhou Y."/>
            <person name="Chen J."/>
            <person name="Shi J."/>
            <person name="Zhao H."/>
            <person name="Zhao H."/>
            <person name="Song W."/>
            <person name="Zhang M."/>
            <person name="Cui Y."/>
            <person name="Dong X."/>
            <person name="Liu H."/>
            <person name="Ma X."/>
            <person name="Jiao Y."/>
            <person name="Wang B."/>
            <person name="Wei X."/>
            <person name="Stein J.C."/>
            <person name="Glaubitz J.C."/>
            <person name="Lu F."/>
            <person name="Yu G."/>
            <person name="Liang C."/>
            <person name="Fengler K."/>
            <person name="Li B."/>
            <person name="Rafalski A."/>
            <person name="Schnable P.S."/>
            <person name="Ware D.H."/>
            <person name="Buckler E.S."/>
            <person name="Lai J."/>
        </authorList>
    </citation>
    <scope>NUCLEOTIDE SEQUENCE [LARGE SCALE GENOMIC DNA]</scope>
    <source>
        <strain evidence="2">cv. Missouri 17</strain>
        <tissue evidence="1">Seedling</tissue>
    </source>
</reference>
<gene>
    <name evidence="1" type="ORF">Zm00014a_005904</name>
</gene>
<organism evidence="1 2">
    <name type="scientific">Zea mays</name>
    <name type="common">Maize</name>
    <dbReference type="NCBI Taxonomy" id="4577"/>
    <lineage>
        <taxon>Eukaryota</taxon>
        <taxon>Viridiplantae</taxon>
        <taxon>Streptophyta</taxon>
        <taxon>Embryophyta</taxon>
        <taxon>Tracheophyta</taxon>
        <taxon>Spermatophyta</taxon>
        <taxon>Magnoliopsida</taxon>
        <taxon>Liliopsida</taxon>
        <taxon>Poales</taxon>
        <taxon>Poaceae</taxon>
        <taxon>PACMAD clade</taxon>
        <taxon>Panicoideae</taxon>
        <taxon>Andropogonodae</taxon>
        <taxon>Andropogoneae</taxon>
        <taxon>Tripsacinae</taxon>
        <taxon>Zea</taxon>
    </lineage>
</organism>
<accession>A0A3L6ETL7</accession>
<protein>
    <submittedName>
        <fullName evidence="1">Uncharacterized protein</fullName>
    </submittedName>
</protein>
<dbReference type="AlphaFoldDB" id="A0A3L6ETL7"/>
<evidence type="ECO:0000313" key="2">
    <source>
        <dbReference type="Proteomes" id="UP000251960"/>
    </source>
</evidence>
<comment type="caution">
    <text evidence="1">The sequence shown here is derived from an EMBL/GenBank/DDBJ whole genome shotgun (WGS) entry which is preliminary data.</text>
</comment>
<evidence type="ECO:0000313" key="1">
    <source>
        <dbReference type="EMBL" id="PWZ24326.1"/>
    </source>
</evidence>
<dbReference type="Proteomes" id="UP000251960">
    <property type="component" value="Chromosome 5"/>
</dbReference>
<name>A0A3L6ETL7_MAIZE</name>
<dbReference type="EMBL" id="NCVQ01000006">
    <property type="protein sequence ID" value="PWZ24326.1"/>
    <property type="molecule type" value="Genomic_DNA"/>
</dbReference>
<sequence length="93" mass="10240">MAASLSIAAELPYFLAMDEPPVCIELPSVAVASNSFRRAFILSRWMPLRFPGHRRTSVDPIYAVQQHRSTAAASTSPLCRALGVLNVMPKQQQ</sequence>
<proteinExistence type="predicted"/>